<evidence type="ECO:0000313" key="4">
    <source>
        <dbReference type="Proteomes" id="UP001596540"/>
    </source>
</evidence>
<evidence type="ECO:0000256" key="1">
    <source>
        <dbReference type="SAM" id="MobiDB-lite"/>
    </source>
</evidence>
<name>A0ABW2KG99_9ACTN</name>
<comment type="caution">
    <text evidence="3">The sequence shown here is derived from an EMBL/GenBank/DDBJ whole genome shotgun (WGS) entry which is preliminary data.</text>
</comment>
<sequence length="75" mass="7814">MSACSPKPTRVPRGGRRRPSGARRADRAQAAGKAHGDVTGPDVFAPVTAAAWTRGQVPQPDRRLGVTLDGLRAVG</sequence>
<keyword evidence="4" id="KW-1185">Reference proteome</keyword>
<protein>
    <recommendedName>
        <fullName evidence="2">Transcriptional regulator SbtR-like C-terminal domain-containing protein</fullName>
    </recommendedName>
</protein>
<dbReference type="Proteomes" id="UP001596540">
    <property type="component" value="Unassembled WGS sequence"/>
</dbReference>
<gene>
    <name evidence="3" type="ORF">ACFQRF_10280</name>
</gene>
<accession>A0ABW2KG99</accession>
<feature type="domain" description="Transcriptional regulator SbtR-like C-terminal" evidence="2">
    <location>
        <begin position="26"/>
        <end position="73"/>
    </location>
</feature>
<dbReference type="InterPro" id="IPR049445">
    <property type="entry name" value="TetR_SbtR-like_C"/>
</dbReference>
<proteinExistence type="predicted"/>
<dbReference type="Pfam" id="PF21597">
    <property type="entry name" value="TetR_C_43"/>
    <property type="match status" value="1"/>
</dbReference>
<dbReference type="Gene3D" id="1.10.357.10">
    <property type="entry name" value="Tetracycline Repressor, domain 2"/>
    <property type="match status" value="1"/>
</dbReference>
<evidence type="ECO:0000259" key="2">
    <source>
        <dbReference type="Pfam" id="PF21597"/>
    </source>
</evidence>
<dbReference type="EMBL" id="JBHTBH010000004">
    <property type="protein sequence ID" value="MFC7328127.1"/>
    <property type="molecule type" value="Genomic_DNA"/>
</dbReference>
<evidence type="ECO:0000313" key="3">
    <source>
        <dbReference type="EMBL" id="MFC7328127.1"/>
    </source>
</evidence>
<dbReference type="RefSeq" id="WP_379870778.1">
    <property type="nucleotide sequence ID" value="NZ_JBHTBH010000004.1"/>
</dbReference>
<reference evidence="4" key="1">
    <citation type="journal article" date="2019" name="Int. J. Syst. Evol. Microbiol.">
        <title>The Global Catalogue of Microorganisms (GCM) 10K type strain sequencing project: providing services to taxonomists for standard genome sequencing and annotation.</title>
        <authorList>
            <consortium name="The Broad Institute Genomics Platform"/>
            <consortium name="The Broad Institute Genome Sequencing Center for Infectious Disease"/>
            <person name="Wu L."/>
            <person name="Ma J."/>
        </authorList>
    </citation>
    <scope>NUCLEOTIDE SEQUENCE [LARGE SCALE GENOMIC DNA]</scope>
    <source>
        <strain evidence="4">CGMCC 4.7382</strain>
    </source>
</reference>
<feature type="region of interest" description="Disordered" evidence="1">
    <location>
        <begin position="1"/>
        <end position="42"/>
    </location>
</feature>
<organism evidence="3 4">
    <name type="scientific">Marinactinospora rubrisoli</name>
    <dbReference type="NCBI Taxonomy" id="2715399"/>
    <lineage>
        <taxon>Bacteria</taxon>
        <taxon>Bacillati</taxon>
        <taxon>Actinomycetota</taxon>
        <taxon>Actinomycetes</taxon>
        <taxon>Streptosporangiales</taxon>
        <taxon>Nocardiopsidaceae</taxon>
        <taxon>Marinactinospora</taxon>
    </lineage>
</organism>